<evidence type="ECO:0000313" key="3">
    <source>
        <dbReference type="Proteomes" id="UP000308508"/>
    </source>
</evidence>
<dbReference type="SMART" id="SM00869">
    <property type="entry name" value="Autotransporter"/>
    <property type="match status" value="1"/>
</dbReference>
<protein>
    <recommendedName>
        <fullName evidence="1">Autotransporter domain-containing protein</fullName>
    </recommendedName>
</protein>
<name>A0A5R9PIB1_9GAMM</name>
<dbReference type="InterPro" id="IPR036709">
    <property type="entry name" value="Autotransporte_beta_dom_sf"/>
</dbReference>
<dbReference type="SUPFAM" id="SSF103515">
    <property type="entry name" value="Autotransporter"/>
    <property type="match status" value="1"/>
</dbReference>
<dbReference type="InterPro" id="IPR005546">
    <property type="entry name" value="Autotransporte_beta"/>
</dbReference>
<dbReference type="EMBL" id="SROY01000001">
    <property type="protein sequence ID" value="TLX22733.1"/>
    <property type="molecule type" value="Genomic_DNA"/>
</dbReference>
<feature type="domain" description="Autotransporter" evidence="1">
    <location>
        <begin position="1738"/>
        <end position="2005"/>
    </location>
</feature>
<dbReference type="PROSITE" id="PS51208">
    <property type="entry name" value="AUTOTRANSPORTER"/>
    <property type="match status" value="1"/>
</dbReference>
<keyword evidence="3" id="KW-1185">Reference proteome</keyword>
<dbReference type="Gene3D" id="2.40.128.130">
    <property type="entry name" value="Autotransporter beta-domain"/>
    <property type="match status" value="1"/>
</dbReference>
<evidence type="ECO:0000259" key="1">
    <source>
        <dbReference type="PROSITE" id="PS51208"/>
    </source>
</evidence>
<accession>A0A5R9PIB1</accession>
<sequence>MSEIRIVGKPGKATRKPRTVKLAPMARAVRSALAVSAMAFALGTTGNVMAGAHEVSTAHALQIQRAAIDFAPVFDLTVVGAGPVALAIDVTDPGDIVIDNVDPISEYAAGDAIAIRGYSTGGNVDITNAATGVLIADAGYGNAIGIYGYSATGDVAINNAGDITAYSYSGLADGIFASGDHVVVDNSGAIDAYGYAWAAGIEARANTSVEVTNSGDIYAGIYATGGAYGIYASGHDATVVNDGGITARGYYATGIRTQTYGDAVIDNTGNIDAGTTTGSALAWGINAVASGEGAAIQIDNTGSIQAAAVYGATGIEGIATGTGGTVQVNNSGDIVVQQNRAITSYGGYGILASADGDASINNSGDIVVASKGPAFGLVGMSFSGEASVTNEGNVAVSSTVNSTGVTPTGLLAFGANGTAAVENSGTVVATGVRRAAGIDASAYGDVSIDNSGDVSAYATGMFTNTRADGIKAVSGSGDITLDNSGSIYASGTTVGLGVYAVAENGNIAINNAVDGSIGAYSYYGVARGVFAYATHGDIAIDSAGAIDAYGWTRTYGVMALAPGGDAAVDSSGTIYARSGSNNATGVLASTDQGAASITNSGDIQVISRTGSYGVRAYGYAGADVGNSGSIYAASTNGVAVGMMAQAGDGNATVTNTGGSIEVKAATAAFGIFADSAYGDATVTNASEISALGVNSAATGIRATASGDVDITNSATIDAMSNGDAIGIYGYSLAADVTIDNSGDITASSSYGLADGIFASGQDVAVTNSGAVSVTSVYGDWAAGIEAQGSNSTQVSNTGDITASAMPFLQVEDGTSVLYSTAGGQAFGIYATAGVGNGVVTNSGSLVVQGGYATGIEAQSEGDLSVTNSGDIFAGTGLGAYYNSNNGYGYYYGTLMAIGINASGNGEGMHVAVANTGDIAANGIFGASGISATASGLGGTAVVTNTGDITAAQYVAGGYGAFGIVASTDGDSGIDNGGAITVTSGGTGYGVAALSFAGDAVVVNSGDVSVEASTAASKYYGSYGLLAFAGNGYAAVDNSGSVSVSNAGIMAAPARAVDAQGQQGVGVVNSGALYADGKYAYGVFAVSAGGDVAVNNTADGDIGFYSYLGYGTGILGVSEGGDVAIGNAGAIAGYGYSQAAGIFGGASTGDVDVSNASTGSIDVVSAGFAVGIFARADYGTATIVNSGDISASVFPDTGYQGDVAYGLLATSDYGYAAAGNSGDIQADGYYTATGIAARSLLGSTVSTAAGSHINATADYVAIGIEGRAEGGDVTVGSAGDIATAGGYGSVGIQAYSAMGDVTVGNTGHITAASGYGIAIGATAYTMEGLVTVTNNGLIEADAAIASYGILADSYAGDVVVNLGSNGRVEASAGMAAFGVVVNSGDGDSTVNNAGKIHAGGATYNFGVVFEGMYGANTLNNLATGVISADGDEGYAFAVAGNDGVETLNNSGRILGAISLYGGDDVFSNKAGGTWDVGSTLSTDFGYGNDTLANAAGGTITLNGGQIAFGAGDDTINNAGLIGLTNGTITMGDASPVVPLQAAAPQAVEMNAFNNSGTLKIVGSSVVDTAGGVFTNTGLVDFVNGVTTDALSLDGTLAGSGQMAIDVNFNDLTADQLAINGDIASGTAQTVNVKFIGVPTLGAPAVEFASVTGTSAAGSFVGGHVLGYNQNANFLTLGVDVTSVLNAGNAADDLFSVGLRVDGLSDGGTLAANAASGAAGFMNSQVGTFRQRLGVNPYGDAGKVLSAFVRVYTDQGDAKPTHLAGNFGQGGNFAYEQASWGREFGVNANLFGNLHAGVVMGNAASRQRLTDGEGQNRMNGTTFGAYATWYVPEGLYVDLSGRWMGADIRSDSVGANLQSRARTSAVSLEAGYEWKLGSVNVVPQAQYIRTRVEDVRTFYGESLDFTVQGGTFERGRVGVEVNKTFQSGDIRWTPYGSISALRDSGGKTSYAVGDFYGSTGVSGSRAAAELGVGVQKGGLGVTLGVNWLDGGSLKSFIGGQANLRYSW</sequence>
<evidence type="ECO:0000313" key="2">
    <source>
        <dbReference type="EMBL" id="TLX22733.1"/>
    </source>
</evidence>
<dbReference type="Proteomes" id="UP000308508">
    <property type="component" value="Unassembled WGS sequence"/>
</dbReference>
<gene>
    <name evidence="2" type="ORF">E5S66_01505</name>
</gene>
<proteinExistence type="predicted"/>
<organism evidence="2 3">
    <name type="scientific">Thermomonas fusca</name>
    <dbReference type="NCBI Taxonomy" id="215690"/>
    <lineage>
        <taxon>Bacteria</taxon>
        <taxon>Pseudomonadati</taxon>
        <taxon>Pseudomonadota</taxon>
        <taxon>Gammaproteobacteria</taxon>
        <taxon>Lysobacterales</taxon>
        <taxon>Lysobacteraceae</taxon>
        <taxon>Thermomonas</taxon>
    </lineage>
</organism>
<dbReference type="RefSeq" id="WP_138346901.1">
    <property type="nucleotide sequence ID" value="NZ_SROY01000001.1"/>
</dbReference>
<reference evidence="2 3" key="1">
    <citation type="submission" date="2019-04" db="EMBL/GenBank/DDBJ databases">
        <authorList>
            <person name="Grouzdev D.S."/>
            <person name="Nazina T.N."/>
        </authorList>
    </citation>
    <scope>NUCLEOTIDE SEQUENCE [LARGE SCALE GENOMIC DNA]</scope>
    <source>
        <strain evidence="2 3">SHC 3-19</strain>
    </source>
</reference>
<comment type="caution">
    <text evidence="2">The sequence shown here is derived from an EMBL/GenBank/DDBJ whole genome shotgun (WGS) entry which is preliminary data.</text>
</comment>